<dbReference type="EMBL" id="JAJJMB010004750">
    <property type="protein sequence ID" value="KAI3942006.1"/>
    <property type="molecule type" value="Genomic_DNA"/>
</dbReference>
<evidence type="ECO:0000256" key="1">
    <source>
        <dbReference type="SAM" id="MobiDB-lite"/>
    </source>
</evidence>
<dbReference type="Gene3D" id="1.25.10.10">
    <property type="entry name" value="Leucine-rich Repeat Variant"/>
    <property type="match status" value="1"/>
</dbReference>
<organism evidence="2 3">
    <name type="scientific">Papaver atlanticum</name>
    <dbReference type="NCBI Taxonomy" id="357466"/>
    <lineage>
        <taxon>Eukaryota</taxon>
        <taxon>Viridiplantae</taxon>
        <taxon>Streptophyta</taxon>
        <taxon>Embryophyta</taxon>
        <taxon>Tracheophyta</taxon>
        <taxon>Spermatophyta</taxon>
        <taxon>Magnoliopsida</taxon>
        <taxon>Ranunculales</taxon>
        <taxon>Papaveraceae</taxon>
        <taxon>Papaveroideae</taxon>
        <taxon>Papaver</taxon>
    </lineage>
</organism>
<proteinExistence type="predicted"/>
<reference evidence="2" key="1">
    <citation type="submission" date="2022-04" db="EMBL/GenBank/DDBJ databases">
        <title>A functionally conserved STORR gene fusion in Papaver species that diverged 16.8 million years ago.</title>
        <authorList>
            <person name="Catania T."/>
        </authorList>
    </citation>
    <scope>NUCLEOTIDE SEQUENCE</scope>
    <source>
        <strain evidence="2">S-188037</strain>
    </source>
</reference>
<dbReference type="PANTHER" id="PTHR46871">
    <property type="entry name" value="BROMO-ADJACENT HOMOLOGY (BAH) DOMAIN-CONTAINING PROTEIN"/>
    <property type="match status" value="1"/>
</dbReference>
<dbReference type="AlphaFoldDB" id="A0AAD4T7M4"/>
<dbReference type="PANTHER" id="PTHR46871:SF1">
    <property type="entry name" value="BROMO-ADJACENT HOMOLOGY (BAH) DOMAIN-CONTAINING PROTEIN"/>
    <property type="match status" value="1"/>
</dbReference>
<accession>A0AAD4T7M4</accession>
<evidence type="ECO:0000313" key="2">
    <source>
        <dbReference type="EMBL" id="KAI3942006.1"/>
    </source>
</evidence>
<gene>
    <name evidence="2" type="ORF">MKW98_016051</name>
</gene>
<name>A0AAD4T7M4_9MAGN</name>
<comment type="caution">
    <text evidence="2">The sequence shown here is derived from an EMBL/GenBank/DDBJ whole genome shotgun (WGS) entry which is preliminary data.</text>
</comment>
<dbReference type="SUPFAM" id="SSF48371">
    <property type="entry name" value="ARM repeat"/>
    <property type="match status" value="1"/>
</dbReference>
<sequence length="341" mass="37712">MLAFEVLSTYTWFITTASANNNHTISSFLCFQKLKLAMTTDITQFLLELIDDHKPFETRRLAGICLKNSFDAKESVRKEQLVQQWVAIDGSVKGQIKEVSLMALGLAHARHTASQVIAKIAAIEIPRGEWPGLIASLLSNMTQQETPATLKQAALETLGMKLGNHGVELEPENAIQHGQDNAIAKRGRGRPPTTTIADKGMTLGNNGIELETENAIELEQDNAIAKRSQVYYKILEKSNYLTGETIRDKWLEKLLQGNSPLAGCSVTAIVALEKASHDAFSGDSEKYQKNMRQCHHSLQACASQTEQIERLQHQLAEKSQVNLLLNLNTSIAGLYFANRAN</sequence>
<dbReference type="InterPro" id="IPR011989">
    <property type="entry name" value="ARM-like"/>
</dbReference>
<protein>
    <recommendedName>
        <fullName evidence="4">Importin N-terminal domain-containing protein</fullName>
    </recommendedName>
</protein>
<feature type="region of interest" description="Disordered" evidence="1">
    <location>
        <begin position="183"/>
        <end position="202"/>
    </location>
</feature>
<evidence type="ECO:0008006" key="4">
    <source>
        <dbReference type="Google" id="ProtNLM"/>
    </source>
</evidence>
<evidence type="ECO:0000313" key="3">
    <source>
        <dbReference type="Proteomes" id="UP001202328"/>
    </source>
</evidence>
<dbReference type="Proteomes" id="UP001202328">
    <property type="component" value="Unassembled WGS sequence"/>
</dbReference>
<keyword evidence="3" id="KW-1185">Reference proteome</keyword>
<dbReference type="InterPro" id="IPR016024">
    <property type="entry name" value="ARM-type_fold"/>
</dbReference>